<proteinExistence type="predicted"/>
<dbReference type="EMBL" id="CP020465">
    <property type="protein sequence ID" value="ASP47039.1"/>
    <property type="molecule type" value="Genomic_DNA"/>
</dbReference>
<evidence type="ECO:0000259" key="2">
    <source>
        <dbReference type="Pfam" id="PF13406"/>
    </source>
</evidence>
<dbReference type="InterPro" id="IPR036365">
    <property type="entry name" value="PGBD-like_sf"/>
</dbReference>
<dbReference type="AlphaFoldDB" id="A0A222G5C0"/>
<gene>
    <name evidence="3" type="ORF">B5D82_04175</name>
</gene>
<protein>
    <submittedName>
        <fullName evidence="3">Lytic murein transglycosylase</fullName>
    </submittedName>
</protein>
<keyword evidence="4" id="KW-1185">Reference proteome</keyword>
<dbReference type="InterPro" id="IPR011970">
    <property type="entry name" value="MltB_2"/>
</dbReference>
<dbReference type="SUPFAM" id="SSF47090">
    <property type="entry name" value="PGBD-like"/>
    <property type="match status" value="1"/>
</dbReference>
<feature type="domain" description="Peptidoglycan binding-like" evidence="1">
    <location>
        <begin position="356"/>
        <end position="408"/>
    </location>
</feature>
<name>A0A222G5C0_9GAMM</name>
<evidence type="ECO:0000259" key="1">
    <source>
        <dbReference type="Pfam" id="PF01471"/>
    </source>
</evidence>
<dbReference type="InterPro" id="IPR023346">
    <property type="entry name" value="Lysozyme-like_dom_sf"/>
</dbReference>
<accession>A0A222G5C0</accession>
<organism evidence="3 4">
    <name type="scientific">Cognaticolwellia beringensis</name>
    <dbReference type="NCBI Taxonomy" id="1967665"/>
    <lineage>
        <taxon>Bacteria</taxon>
        <taxon>Pseudomonadati</taxon>
        <taxon>Pseudomonadota</taxon>
        <taxon>Gammaproteobacteria</taxon>
        <taxon>Alteromonadales</taxon>
        <taxon>Colwelliaceae</taxon>
        <taxon>Cognaticolwellia</taxon>
    </lineage>
</organism>
<dbReference type="Gene3D" id="1.10.8.350">
    <property type="entry name" value="Bacterial muramidase"/>
    <property type="match status" value="1"/>
</dbReference>
<dbReference type="Gene3D" id="1.10.101.10">
    <property type="entry name" value="PGBD-like superfamily/PGBD"/>
    <property type="match status" value="1"/>
</dbReference>
<dbReference type="Pfam" id="PF01471">
    <property type="entry name" value="PG_binding_1"/>
    <property type="match status" value="1"/>
</dbReference>
<dbReference type="Gene3D" id="1.10.530.10">
    <property type="match status" value="1"/>
</dbReference>
<dbReference type="FunFam" id="1.10.8.350:FF:000001">
    <property type="entry name" value="Lytic murein transglycosylase B"/>
    <property type="match status" value="1"/>
</dbReference>
<dbReference type="InterPro" id="IPR043426">
    <property type="entry name" value="MltB-like"/>
</dbReference>
<dbReference type="Pfam" id="PF13406">
    <property type="entry name" value="SLT_2"/>
    <property type="match status" value="1"/>
</dbReference>
<dbReference type="GO" id="GO:0009253">
    <property type="term" value="P:peptidoglycan catabolic process"/>
    <property type="evidence" value="ECO:0007669"/>
    <property type="project" value="TreeGrafter"/>
</dbReference>
<evidence type="ECO:0000313" key="4">
    <source>
        <dbReference type="Proteomes" id="UP000202259"/>
    </source>
</evidence>
<feature type="domain" description="Transglycosylase SLT" evidence="2">
    <location>
        <begin position="40"/>
        <end position="330"/>
    </location>
</feature>
<reference evidence="3 4" key="1">
    <citation type="submission" date="2017-08" db="EMBL/GenBank/DDBJ databases">
        <title>Complete genome of Colwellia sp. NB097-1, a psychrophile bacterium ioslated from Bering Sea.</title>
        <authorList>
            <person name="Chen X."/>
        </authorList>
    </citation>
    <scope>NUCLEOTIDE SEQUENCE [LARGE SCALE GENOMIC DNA]</scope>
    <source>
        <strain evidence="3 4">NB097-1</strain>
    </source>
</reference>
<dbReference type="PANTHER" id="PTHR30163:SF8">
    <property type="entry name" value="LYTIC MUREIN TRANSGLYCOSYLASE"/>
    <property type="match status" value="1"/>
</dbReference>
<dbReference type="PANTHER" id="PTHR30163">
    <property type="entry name" value="MEMBRANE-BOUND LYTIC MUREIN TRANSGLYCOSYLASE B"/>
    <property type="match status" value="1"/>
</dbReference>
<dbReference type="InterPro" id="IPR031304">
    <property type="entry name" value="SLT_2"/>
</dbReference>
<dbReference type="InterPro" id="IPR036366">
    <property type="entry name" value="PGBDSf"/>
</dbReference>
<dbReference type="InterPro" id="IPR002477">
    <property type="entry name" value="Peptidoglycan-bd-like"/>
</dbReference>
<dbReference type="RefSeq" id="WP_081149476.1">
    <property type="nucleotide sequence ID" value="NZ_CP020465.1"/>
</dbReference>
<evidence type="ECO:0000313" key="3">
    <source>
        <dbReference type="EMBL" id="ASP47039.1"/>
    </source>
</evidence>
<dbReference type="KEGG" id="cber:B5D82_04175"/>
<dbReference type="Proteomes" id="UP000202259">
    <property type="component" value="Chromosome"/>
</dbReference>
<sequence>MTSSNPLVKQVITFFNYRKFLTTCAFLPIIANATIADENFNQCKVNLAERAKTAGFSSYITETVINNISPIERVIALDKKQPEFTQTFEQYIKARVSAYHERVGKQKLEQNKVLFDKLEQKYGVPRQYLVSFWGLETVFGKHKGKMSVLNSLATLACDQRRSEFFTLELLNLFTLIETEKVSVEQLQGSWAGAMGHMQFMPTAFLKYAVDGDNDGKVDIWQSEADALTTAANYLNQIGWQAKERWGREVKLPENFAFEKVAFDQYYPLSYFQKLGVKKINKQALSTYDIQAELYLPSGHKGPAFLLYPNFNVIMTWNLSKSYALSVGILANKLVGANGLEFLQTEQANVNRYSFAEMKNLQSQLNTLGFETGKPDGIWGPKSRDAIRSFQLKHQLIADGYPNKELFTKINLVISETDSVMPNVDKQS</sequence>
<dbReference type="GO" id="GO:0008933">
    <property type="term" value="F:peptidoglycan lytic transglycosylase activity"/>
    <property type="evidence" value="ECO:0007669"/>
    <property type="project" value="TreeGrafter"/>
</dbReference>
<dbReference type="CDD" id="cd13399">
    <property type="entry name" value="Slt35-like"/>
    <property type="match status" value="1"/>
</dbReference>
<dbReference type="SUPFAM" id="SSF53955">
    <property type="entry name" value="Lysozyme-like"/>
    <property type="match status" value="1"/>
</dbReference>
<dbReference type="NCBIfam" id="TIGR02283">
    <property type="entry name" value="MltB_2"/>
    <property type="match status" value="1"/>
</dbReference>
<dbReference type="OrthoDB" id="9772911at2"/>